<evidence type="ECO:0000313" key="2">
    <source>
        <dbReference type="Proteomes" id="UP001160148"/>
    </source>
</evidence>
<organism evidence="1 2">
    <name type="scientific">Macrosiphum euphorbiae</name>
    <name type="common">potato aphid</name>
    <dbReference type="NCBI Taxonomy" id="13131"/>
    <lineage>
        <taxon>Eukaryota</taxon>
        <taxon>Metazoa</taxon>
        <taxon>Ecdysozoa</taxon>
        <taxon>Arthropoda</taxon>
        <taxon>Hexapoda</taxon>
        <taxon>Insecta</taxon>
        <taxon>Pterygota</taxon>
        <taxon>Neoptera</taxon>
        <taxon>Paraneoptera</taxon>
        <taxon>Hemiptera</taxon>
        <taxon>Sternorrhyncha</taxon>
        <taxon>Aphidomorpha</taxon>
        <taxon>Aphidoidea</taxon>
        <taxon>Aphididae</taxon>
        <taxon>Macrosiphini</taxon>
        <taxon>Macrosiphum</taxon>
    </lineage>
</organism>
<gene>
    <name evidence="1" type="ORF">MEUPH1_LOCUS17229</name>
</gene>
<comment type="caution">
    <text evidence="1">The sequence shown here is derived from an EMBL/GenBank/DDBJ whole genome shotgun (WGS) entry which is preliminary data.</text>
</comment>
<proteinExistence type="predicted"/>
<protein>
    <submittedName>
        <fullName evidence="1">Uncharacterized protein</fullName>
    </submittedName>
</protein>
<dbReference type="AlphaFoldDB" id="A0AAV0X1R9"/>
<keyword evidence="2" id="KW-1185">Reference proteome</keyword>
<sequence>MSNNMLKLSESSDVHSFPVQLKIYMSISMSLSNMAVRENSSGDAPEIGLSFVTSAELSPFDGFAITCRIASVLALMPPATTAEDDCWIETPLSVSSPLPQVEAGVTDTVTSSGPSDAGTDLAVTSVKPRRPRRSHWNRTKRFVGLMFCCGAIDLADEYSL</sequence>
<name>A0AAV0X1R9_9HEMI</name>
<evidence type="ECO:0000313" key="1">
    <source>
        <dbReference type="EMBL" id="CAI6362125.1"/>
    </source>
</evidence>
<reference evidence="1 2" key="1">
    <citation type="submission" date="2023-01" db="EMBL/GenBank/DDBJ databases">
        <authorList>
            <person name="Whitehead M."/>
        </authorList>
    </citation>
    <scope>NUCLEOTIDE SEQUENCE [LARGE SCALE GENOMIC DNA]</scope>
</reference>
<dbReference type="EMBL" id="CARXXK010000003">
    <property type="protein sequence ID" value="CAI6362125.1"/>
    <property type="molecule type" value="Genomic_DNA"/>
</dbReference>
<accession>A0AAV0X1R9</accession>
<dbReference type="Proteomes" id="UP001160148">
    <property type="component" value="Unassembled WGS sequence"/>
</dbReference>